<dbReference type="EMBL" id="HBGY01027439">
    <property type="protein sequence ID" value="CAD9601956.1"/>
    <property type="molecule type" value="Transcribed_RNA"/>
</dbReference>
<protein>
    <submittedName>
        <fullName evidence="2">Uncharacterized protein</fullName>
    </submittedName>
</protein>
<feature type="compositionally biased region" description="Basic residues" evidence="1">
    <location>
        <begin position="1"/>
        <end position="12"/>
    </location>
</feature>
<proteinExistence type="predicted"/>
<organism evidence="2">
    <name type="scientific">Leptocylindrus danicus</name>
    <dbReference type="NCBI Taxonomy" id="163516"/>
    <lineage>
        <taxon>Eukaryota</taxon>
        <taxon>Sar</taxon>
        <taxon>Stramenopiles</taxon>
        <taxon>Ochrophyta</taxon>
        <taxon>Bacillariophyta</taxon>
        <taxon>Coscinodiscophyceae</taxon>
        <taxon>Chaetocerotophycidae</taxon>
        <taxon>Leptocylindrales</taxon>
        <taxon>Leptocylindraceae</taxon>
        <taxon>Leptocylindrus</taxon>
    </lineage>
</organism>
<gene>
    <name evidence="2" type="ORF">LDAN0321_LOCUS17001</name>
</gene>
<dbReference type="AlphaFoldDB" id="A0A7S2LC30"/>
<reference evidence="2" key="1">
    <citation type="submission" date="2021-01" db="EMBL/GenBank/DDBJ databases">
        <authorList>
            <person name="Corre E."/>
            <person name="Pelletier E."/>
            <person name="Niang G."/>
            <person name="Scheremetjew M."/>
            <person name="Finn R."/>
            <person name="Kale V."/>
            <person name="Holt S."/>
            <person name="Cochrane G."/>
            <person name="Meng A."/>
            <person name="Brown T."/>
            <person name="Cohen L."/>
        </authorList>
    </citation>
    <scope>NUCLEOTIDE SEQUENCE</scope>
    <source>
        <strain evidence="2">B650</strain>
    </source>
</reference>
<evidence type="ECO:0000256" key="1">
    <source>
        <dbReference type="SAM" id="MobiDB-lite"/>
    </source>
</evidence>
<name>A0A7S2LC30_9STRA</name>
<accession>A0A7S2LC30</accession>
<evidence type="ECO:0000313" key="2">
    <source>
        <dbReference type="EMBL" id="CAD9601956.1"/>
    </source>
</evidence>
<sequence length="212" mass="24076">MGGQRKSRKRQKTSGNIEIDLTGDTNPTVSIDAIADARNYMAAQLLERQRIHQLLWIRNKSHSNQSGKVLLKHDVSSKQTTDNQRYRGKRWFRPKEVVDFDPMTLIHTDVAEYRCFSCNTKQHCIFRECTGNFFIGRCKNCHKAPGFNDGIGGEPGNEIGKHGTYYRQAGGLICMKNPEYFGNKEKTGSIVFGWDLKMAEVCLIRAESIVSV</sequence>
<feature type="region of interest" description="Disordered" evidence="1">
    <location>
        <begin position="1"/>
        <end position="21"/>
    </location>
</feature>